<dbReference type="GeneID" id="54453352"/>
<keyword evidence="4" id="KW-1185">Reference proteome</keyword>
<reference evidence="5" key="3">
    <citation type="submission" date="2025-04" db="UniProtKB">
        <authorList>
            <consortium name="RefSeq"/>
        </authorList>
    </citation>
    <scope>IDENTIFICATION</scope>
    <source>
        <strain evidence="5">CBS 304.34</strain>
    </source>
</reference>
<organism evidence="3">
    <name type="scientific">Mytilinidion resinicola</name>
    <dbReference type="NCBI Taxonomy" id="574789"/>
    <lineage>
        <taxon>Eukaryota</taxon>
        <taxon>Fungi</taxon>
        <taxon>Dikarya</taxon>
        <taxon>Ascomycota</taxon>
        <taxon>Pezizomycotina</taxon>
        <taxon>Dothideomycetes</taxon>
        <taxon>Pleosporomycetidae</taxon>
        <taxon>Mytilinidiales</taxon>
        <taxon>Mytilinidiaceae</taxon>
        <taxon>Mytilinidion</taxon>
    </lineage>
</organism>
<dbReference type="AlphaFoldDB" id="A0A6A6Y8M6"/>
<accession>A0A6A6Y8M6</accession>
<feature type="transmembrane region" description="Helical" evidence="2">
    <location>
        <begin position="80"/>
        <end position="99"/>
    </location>
</feature>
<sequence>MARDAGPQDEGRGQPSPVKRKPVAPASRSSPKSWHVTPNTFLAATVLGAALLSWPLRWVVSGAPLLVYTILLGASNGYRILPYIPLWTLFTTLNLVYAVAATSWLLYWVFAAFCYPTILLACLFQFDAAAKRARWAFRTLLRDLHFINDKIAFFNLPALEIDTDVDGLLVVRGFTFSLSSLTVVAHGIEVGIKLSDDMELAIQTEKVTISLLRKIEIEDVYANVKGGEFEMTFGTLQKDTHDEDGDAIMVTNTPLLRAASAALDGTMPSRQKMKAALTGGAISEDSSDPIEILDSIQRLLPDEEKARTTYDDILRNISDTCSTNIARKTLEDIAKAGQVDAASNLNNANDMRAAICASIHDQATIPHPPSKSVRVSTLQNSSSPAVKKFMHRLPLLLRVLLYPLSYFHPISIKSLTTAGSGKWMVHLMKHYLFKHYSSQDAEIRRLEARIDAWMSDANFAVELGPINCTASVPINTVHDIECYLKIEDFMAYRTVTESVTLNQVIRLGGADATVSIPSYLLPHHEHILPKKPTPEDEMEQEQAIANAEGTPNTVQAQRTLEQLVKDESNITISAHAHLPACFDQELLNFTAALVKATKVIEMERDFEEYDSLRVLRRSESNASNSSTSLGNGNEDAQQTGFKDFMRKMDRGMKEIPGNFQYGMRKAGHNTVNAMANDRWIAKLVGKVMRKLEHAQGDVGYSGSIPIALDFYRQQAEPESKLLP</sequence>
<keyword evidence="2" id="KW-1133">Transmembrane helix</keyword>
<keyword evidence="2" id="KW-0812">Transmembrane</keyword>
<gene>
    <name evidence="3 5" type="ORF">BDZ99DRAFT_114628</name>
</gene>
<evidence type="ECO:0000313" key="4">
    <source>
        <dbReference type="Proteomes" id="UP000504636"/>
    </source>
</evidence>
<reference evidence="3 5" key="1">
    <citation type="journal article" date="2020" name="Stud. Mycol.">
        <title>101 Dothideomycetes genomes: a test case for predicting lifestyles and emergence of pathogens.</title>
        <authorList>
            <person name="Haridas S."/>
            <person name="Albert R."/>
            <person name="Binder M."/>
            <person name="Bloem J."/>
            <person name="Labutti K."/>
            <person name="Salamov A."/>
            <person name="Andreopoulos B."/>
            <person name="Baker S."/>
            <person name="Barry K."/>
            <person name="Bills G."/>
            <person name="Bluhm B."/>
            <person name="Cannon C."/>
            <person name="Castanera R."/>
            <person name="Culley D."/>
            <person name="Daum C."/>
            <person name="Ezra D."/>
            <person name="Gonzalez J."/>
            <person name="Henrissat B."/>
            <person name="Kuo A."/>
            <person name="Liang C."/>
            <person name="Lipzen A."/>
            <person name="Lutzoni F."/>
            <person name="Magnuson J."/>
            <person name="Mondo S."/>
            <person name="Nolan M."/>
            <person name="Ohm R."/>
            <person name="Pangilinan J."/>
            <person name="Park H.-J."/>
            <person name="Ramirez L."/>
            <person name="Alfaro M."/>
            <person name="Sun H."/>
            <person name="Tritt A."/>
            <person name="Yoshinaga Y."/>
            <person name="Zwiers L.-H."/>
            <person name="Turgeon B."/>
            <person name="Goodwin S."/>
            <person name="Spatafora J."/>
            <person name="Crous P."/>
            <person name="Grigoriev I."/>
        </authorList>
    </citation>
    <scope>NUCLEOTIDE SEQUENCE</scope>
    <source>
        <strain evidence="3 5">CBS 304.34</strain>
    </source>
</reference>
<dbReference type="OrthoDB" id="5372451at2759"/>
<dbReference type="RefSeq" id="XP_033572136.1">
    <property type="nucleotide sequence ID" value="XM_033712459.1"/>
</dbReference>
<feature type="region of interest" description="Disordered" evidence="1">
    <location>
        <begin position="1"/>
        <end position="34"/>
    </location>
</feature>
<dbReference type="Proteomes" id="UP000504636">
    <property type="component" value="Unplaced"/>
</dbReference>
<evidence type="ECO:0000313" key="5">
    <source>
        <dbReference type="RefSeq" id="XP_033572136.1"/>
    </source>
</evidence>
<proteinExistence type="predicted"/>
<protein>
    <submittedName>
        <fullName evidence="3 5">Uncharacterized protein</fullName>
    </submittedName>
</protein>
<feature type="transmembrane region" description="Helical" evidence="2">
    <location>
        <begin position="105"/>
        <end position="124"/>
    </location>
</feature>
<dbReference type="EMBL" id="MU003710">
    <property type="protein sequence ID" value="KAF2805172.1"/>
    <property type="molecule type" value="Genomic_DNA"/>
</dbReference>
<evidence type="ECO:0000256" key="1">
    <source>
        <dbReference type="SAM" id="MobiDB-lite"/>
    </source>
</evidence>
<feature type="region of interest" description="Disordered" evidence="1">
    <location>
        <begin position="618"/>
        <end position="637"/>
    </location>
</feature>
<feature type="transmembrane region" description="Helical" evidence="2">
    <location>
        <begin position="41"/>
        <end position="68"/>
    </location>
</feature>
<reference evidence="5" key="2">
    <citation type="submission" date="2020-04" db="EMBL/GenBank/DDBJ databases">
        <authorList>
            <consortium name="NCBI Genome Project"/>
        </authorList>
    </citation>
    <scope>NUCLEOTIDE SEQUENCE</scope>
    <source>
        <strain evidence="5">CBS 304.34</strain>
    </source>
</reference>
<name>A0A6A6Y8M6_9PEZI</name>
<keyword evidence="2" id="KW-0472">Membrane</keyword>
<evidence type="ECO:0000313" key="3">
    <source>
        <dbReference type="EMBL" id="KAF2805172.1"/>
    </source>
</evidence>
<evidence type="ECO:0000256" key="2">
    <source>
        <dbReference type="SAM" id="Phobius"/>
    </source>
</evidence>
<feature type="compositionally biased region" description="Low complexity" evidence="1">
    <location>
        <begin position="620"/>
        <end position="634"/>
    </location>
</feature>